<name>A0ABU5LP05_9SPHN</name>
<protein>
    <submittedName>
        <fullName evidence="1">Uncharacterized protein</fullName>
    </submittedName>
</protein>
<proteinExistence type="predicted"/>
<accession>A0ABU5LP05</accession>
<organism evidence="1 2">
    <name type="scientific">Sphingomonas sanguinis</name>
    <dbReference type="NCBI Taxonomy" id="33051"/>
    <lineage>
        <taxon>Bacteria</taxon>
        <taxon>Pseudomonadati</taxon>
        <taxon>Pseudomonadota</taxon>
        <taxon>Alphaproteobacteria</taxon>
        <taxon>Sphingomonadales</taxon>
        <taxon>Sphingomonadaceae</taxon>
        <taxon>Sphingomonas</taxon>
    </lineage>
</organism>
<gene>
    <name evidence="1" type="ORF">N4G62_06395</name>
</gene>
<evidence type="ECO:0000313" key="1">
    <source>
        <dbReference type="EMBL" id="MDZ7281657.1"/>
    </source>
</evidence>
<keyword evidence="2" id="KW-1185">Reference proteome</keyword>
<sequence>MPIMEAIAAVGQALDVAKGLRAVEKGWDAAAYKVQIAELMTALSDARLELVAAREAALEKDAEFERLKATLAGQALLVMGRGGFKYKADNSGQPTGLPVCPTCELRDGRLTFTVKDNSPRKVRCPVCNERFDGVAIYAIEPVNEPMTLEDDQHRRSAEGMARLTERLNRGVY</sequence>
<comment type="caution">
    <text evidence="1">The sequence shown here is derived from an EMBL/GenBank/DDBJ whole genome shotgun (WGS) entry which is preliminary data.</text>
</comment>
<reference evidence="2" key="1">
    <citation type="submission" date="2023-07" db="EMBL/GenBank/DDBJ databases">
        <title>Whole genome sequence analysis of rice epiphytic Sphingomonas sanguinis OsEp_Plm_15B2.</title>
        <authorList>
            <person name="Sahu K.P."/>
            <person name="Asharani P."/>
            <person name="Reddy B."/>
            <person name="Kumar A."/>
        </authorList>
    </citation>
    <scope>NUCLEOTIDE SEQUENCE [LARGE SCALE GENOMIC DNA]</scope>
    <source>
        <strain evidence="2">OsEp_Plm_15B2</strain>
    </source>
</reference>
<evidence type="ECO:0000313" key="2">
    <source>
        <dbReference type="Proteomes" id="UP001292182"/>
    </source>
</evidence>
<dbReference type="Proteomes" id="UP001292182">
    <property type="component" value="Unassembled WGS sequence"/>
</dbReference>
<dbReference type="EMBL" id="JAOBTW010000006">
    <property type="protein sequence ID" value="MDZ7281657.1"/>
    <property type="molecule type" value="Genomic_DNA"/>
</dbReference>